<keyword evidence="3 4" id="KW-0732">Signal</keyword>
<evidence type="ECO:0000256" key="1">
    <source>
        <dbReference type="ARBA" id="ARBA00004196"/>
    </source>
</evidence>
<dbReference type="Proteomes" id="UP000230821">
    <property type="component" value="Unassembled WGS sequence"/>
</dbReference>
<dbReference type="InterPro" id="IPR025997">
    <property type="entry name" value="SBP_2_dom"/>
</dbReference>
<accession>A0A2G6KG86</accession>
<dbReference type="EMBL" id="PDSK01000079">
    <property type="protein sequence ID" value="PIE34684.1"/>
    <property type="molecule type" value="Genomic_DNA"/>
</dbReference>
<comment type="similarity">
    <text evidence="2">Belongs to the bacterial solute-binding protein 2 family.</text>
</comment>
<evidence type="ECO:0000313" key="6">
    <source>
        <dbReference type="EMBL" id="PIE34684.1"/>
    </source>
</evidence>
<feature type="domain" description="Periplasmic binding protein" evidence="5">
    <location>
        <begin position="30"/>
        <end position="288"/>
    </location>
</feature>
<sequence length="324" mass="34973">MKKVCCLIGLLMIVVSFSSIAEVQADSFTIAYMTPALHIPFWKDVSDGIHQEADKVGVKIIDSDSRLSAATQLQNAQDLITAGVDAIIISPTDSASCPPVLELAAEANIPVIICDIGTDSGEYVSFVISSNYGGANEAGKYMAQKMEEKGWKGGEVAIITISLARQNGRDRTDGFKDAMADVGSEVVGLLECKDYTREESMKFAQDLITAHPNLRGLFTEHDEANLGSMLAIENVGKQDELIHVGFDGSPESVEAIKEGTLLGAASMQQPVLMGREAFKAAMQYLNGETPEKEIVIPTILVTRENVLSVEDQLADNVYPNELKQ</sequence>
<reference evidence="6 7" key="1">
    <citation type="submission" date="2017-10" db="EMBL/GenBank/DDBJ databases">
        <title>Novel microbial diversity and functional potential in the marine mammal oral microbiome.</title>
        <authorList>
            <person name="Dudek N.K."/>
            <person name="Sun C.L."/>
            <person name="Burstein D."/>
            <person name="Kantor R.S."/>
            <person name="Aliaga Goltsman D.S."/>
            <person name="Bik E.M."/>
            <person name="Thomas B.C."/>
            <person name="Banfield J.F."/>
            <person name="Relman D.A."/>
        </authorList>
    </citation>
    <scope>NUCLEOTIDE SEQUENCE [LARGE SCALE GENOMIC DNA]</scope>
    <source>
        <strain evidence="6">DOLJORAL78_47_16</strain>
    </source>
</reference>
<dbReference type="InterPro" id="IPR028082">
    <property type="entry name" value="Peripla_BP_I"/>
</dbReference>
<comment type="caution">
    <text evidence="6">The sequence shown here is derived from an EMBL/GenBank/DDBJ whole genome shotgun (WGS) entry which is preliminary data.</text>
</comment>
<comment type="subcellular location">
    <subcellularLocation>
        <location evidence="1">Cell envelope</location>
    </subcellularLocation>
</comment>
<dbReference type="SUPFAM" id="SSF53822">
    <property type="entry name" value="Periplasmic binding protein-like I"/>
    <property type="match status" value="1"/>
</dbReference>
<evidence type="ECO:0000256" key="2">
    <source>
        <dbReference type="ARBA" id="ARBA00007639"/>
    </source>
</evidence>
<organism evidence="6 7">
    <name type="scientific">candidate division KSB3 bacterium</name>
    <dbReference type="NCBI Taxonomy" id="2044937"/>
    <lineage>
        <taxon>Bacteria</taxon>
        <taxon>candidate division KSB3</taxon>
    </lineage>
</organism>
<feature type="signal peptide" evidence="4">
    <location>
        <begin position="1"/>
        <end position="21"/>
    </location>
</feature>
<dbReference type="Pfam" id="PF13407">
    <property type="entry name" value="Peripla_BP_4"/>
    <property type="match status" value="1"/>
</dbReference>
<evidence type="ECO:0000256" key="3">
    <source>
        <dbReference type="ARBA" id="ARBA00022729"/>
    </source>
</evidence>
<protein>
    <recommendedName>
        <fullName evidence="5">Periplasmic binding protein domain-containing protein</fullName>
    </recommendedName>
</protein>
<evidence type="ECO:0000256" key="4">
    <source>
        <dbReference type="SAM" id="SignalP"/>
    </source>
</evidence>
<name>A0A2G6KG86_9BACT</name>
<dbReference type="PANTHER" id="PTHR46847:SF1">
    <property type="entry name" value="D-ALLOSE-BINDING PERIPLASMIC PROTEIN-RELATED"/>
    <property type="match status" value="1"/>
</dbReference>
<evidence type="ECO:0000313" key="7">
    <source>
        <dbReference type="Proteomes" id="UP000230821"/>
    </source>
</evidence>
<dbReference type="GO" id="GO:0030246">
    <property type="term" value="F:carbohydrate binding"/>
    <property type="evidence" value="ECO:0007669"/>
    <property type="project" value="UniProtKB-ARBA"/>
</dbReference>
<dbReference type="GO" id="GO:0030313">
    <property type="term" value="C:cell envelope"/>
    <property type="evidence" value="ECO:0007669"/>
    <property type="project" value="UniProtKB-SubCell"/>
</dbReference>
<dbReference type="Gene3D" id="3.40.50.2300">
    <property type="match status" value="2"/>
</dbReference>
<dbReference type="AlphaFoldDB" id="A0A2G6KG86"/>
<proteinExistence type="inferred from homology"/>
<gene>
    <name evidence="6" type="ORF">CSA56_07080</name>
</gene>
<evidence type="ECO:0000259" key="5">
    <source>
        <dbReference type="Pfam" id="PF13407"/>
    </source>
</evidence>
<feature type="chain" id="PRO_5013727934" description="Periplasmic binding protein domain-containing protein" evidence="4">
    <location>
        <begin position="22"/>
        <end position="324"/>
    </location>
</feature>
<dbReference type="PANTHER" id="PTHR46847">
    <property type="entry name" value="D-ALLOSE-BINDING PERIPLASMIC PROTEIN-RELATED"/>
    <property type="match status" value="1"/>
</dbReference>